<dbReference type="SUPFAM" id="SSF51735">
    <property type="entry name" value="NAD(P)-binding Rossmann-fold domains"/>
    <property type="match status" value="1"/>
</dbReference>
<evidence type="ECO:0000256" key="8">
    <source>
        <dbReference type="SAM" id="MobiDB-lite"/>
    </source>
</evidence>
<feature type="domain" description="Tetrahydrofolate dehydrogenase/cyclohydrolase NAD(P)-binding" evidence="10">
    <location>
        <begin position="224"/>
        <end position="360"/>
    </location>
</feature>
<dbReference type="Pfam" id="PF00763">
    <property type="entry name" value="THF_DHG_CYH"/>
    <property type="match status" value="1"/>
</dbReference>
<dbReference type="SUPFAM" id="SSF53223">
    <property type="entry name" value="Aminoacid dehydrogenase-like, N-terminal domain"/>
    <property type="match status" value="1"/>
</dbReference>
<feature type="domain" description="Tetrahydrofolate dehydrogenase/cyclohydrolase catalytic" evidence="9">
    <location>
        <begin position="14"/>
        <end position="125"/>
    </location>
</feature>
<evidence type="ECO:0000259" key="10">
    <source>
        <dbReference type="Pfam" id="PF02882"/>
    </source>
</evidence>
<comment type="pathway">
    <text evidence="1">One-carbon metabolism; tetrahydrofolate interconversion.</text>
</comment>
<keyword evidence="3" id="KW-0554">One-carbon metabolism</keyword>
<gene>
    <name evidence="11" type="ORF">STCU_01639</name>
</gene>
<evidence type="ECO:0000313" key="11">
    <source>
        <dbReference type="EMBL" id="EPY34331.1"/>
    </source>
</evidence>
<evidence type="ECO:0000256" key="4">
    <source>
        <dbReference type="ARBA" id="ARBA00022801"/>
    </source>
</evidence>
<dbReference type="GO" id="GO:0005829">
    <property type="term" value="C:cytosol"/>
    <property type="evidence" value="ECO:0007669"/>
    <property type="project" value="TreeGrafter"/>
</dbReference>
<dbReference type="InterPro" id="IPR020631">
    <property type="entry name" value="THF_DH/CycHdrlase_NAD-bd_dom"/>
</dbReference>
<dbReference type="InterPro" id="IPR020630">
    <property type="entry name" value="THF_DH/CycHdrlase_cat_dom"/>
</dbReference>
<organism evidence="11 12">
    <name type="scientific">Strigomonas culicis</name>
    <dbReference type="NCBI Taxonomy" id="28005"/>
    <lineage>
        <taxon>Eukaryota</taxon>
        <taxon>Discoba</taxon>
        <taxon>Euglenozoa</taxon>
        <taxon>Kinetoplastea</taxon>
        <taxon>Metakinetoplastina</taxon>
        <taxon>Trypanosomatida</taxon>
        <taxon>Trypanosomatidae</taxon>
        <taxon>Strigomonadinae</taxon>
        <taxon>Strigomonas</taxon>
    </lineage>
</organism>
<evidence type="ECO:0000256" key="3">
    <source>
        <dbReference type="ARBA" id="ARBA00022563"/>
    </source>
</evidence>
<comment type="caution">
    <text evidence="11">The sequence shown here is derived from an EMBL/GenBank/DDBJ whole genome shotgun (WGS) entry which is preliminary data.</text>
</comment>
<name>S9W4R3_9TRYP</name>
<dbReference type="FunFam" id="3.40.50.10860:FF:000005">
    <property type="entry name" value="C-1-tetrahydrofolate synthase, cytoplasmic, putative"/>
    <property type="match status" value="1"/>
</dbReference>
<feature type="compositionally biased region" description="Acidic residues" evidence="8">
    <location>
        <begin position="415"/>
        <end position="433"/>
    </location>
</feature>
<dbReference type="InterPro" id="IPR036291">
    <property type="entry name" value="NAD(P)-bd_dom_sf"/>
</dbReference>
<sequence>MFHSSRLRYEAEILSGISISNEMKKRIKMEVDLLQRSPCLAVVQVGTRADSVRYVRNKRLAATACGIKVHDVLLPESISQAKLHEELVRVNTNPDVDGVLLQLPLPPHLRARRALFHINPSKDVDGLHPLNAGNLFIQDQSPLSQLLAQREQVRSSATFADDLLLADSRTEGNFHQVGWRTHEKRFFIPCTALAVRTLLLSYLNRKYHFFSRNEHPDTARRAPHSLHAVVVNQSMVVGVPTSALLQKEGLFVVTMCSRQNSLEELRRVMTTADVLITAYGEPNVFDRSFVKPGAIVIDVATNTPPPDARPDPLTGKTRTLYGDMDFASVRPVAGALTPVPGGVGPLTIAHLMQNVVKAYHIRHNHRTTMNDLYSSFLQMYGNEPVTTYMAGAEGRRRQRRHKAVVVATQLAPADALEDGEVDDDESDDNSFSV</sequence>
<keyword evidence="5" id="KW-0521">NADP</keyword>
<evidence type="ECO:0000256" key="6">
    <source>
        <dbReference type="ARBA" id="ARBA00023002"/>
    </source>
</evidence>
<keyword evidence="6" id="KW-0560">Oxidoreductase</keyword>
<dbReference type="HAMAP" id="MF_01576">
    <property type="entry name" value="THF_DHG_CYH"/>
    <property type="match status" value="1"/>
</dbReference>
<protein>
    <submittedName>
        <fullName evidence="11">Methylenetetrahydrofolate dehydrogenase-like protein</fullName>
    </submittedName>
</protein>
<dbReference type="PRINTS" id="PR00085">
    <property type="entry name" value="THFDHDRGNASE"/>
</dbReference>
<evidence type="ECO:0000256" key="1">
    <source>
        <dbReference type="ARBA" id="ARBA00004777"/>
    </source>
</evidence>
<dbReference type="GO" id="GO:0004477">
    <property type="term" value="F:methenyltetrahydrofolate cyclohydrolase activity"/>
    <property type="evidence" value="ECO:0007669"/>
    <property type="project" value="TreeGrafter"/>
</dbReference>
<dbReference type="Gene3D" id="3.40.50.10860">
    <property type="entry name" value="Leucine Dehydrogenase, chain A, domain 1"/>
    <property type="match status" value="1"/>
</dbReference>
<dbReference type="PANTHER" id="PTHR48099:SF5">
    <property type="entry name" value="C-1-TETRAHYDROFOLATE SYNTHASE, CYTOPLASMIC"/>
    <property type="match status" value="1"/>
</dbReference>
<dbReference type="Gene3D" id="3.40.50.720">
    <property type="entry name" value="NAD(P)-binding Rossmann-like Domain"/>
    <property type="match status" value="1"/>
</dbReference>
<dbReference type="PANTHER" id="PTHR48099">
    <property type="entry name" value="C-1-TETRAHYDROFOLATE SYNTHASE, CYTOPLASMIC-RELATED"/>
    <property type="match status" value="1"/>
</dbReference>
<dbReference type="Proteomes" id="UP000015354">
    <property type="component" value="Unassembled WGS sequence"/>
</dbReference>
<evidence type="ECO:0000256" key="7">
    <source>
        <dbReference type="ARBA" id="ARBA00023268"/>
    </source>
</evidence>
<keyword evidence="4" id="KW-0378">Hydrolase</keyword>
<dbReference type="EMBL" id="ATMH01001639">
    <property type="protein sequence ID" value="EPY34331.1"/>
    <property type="molecule type" value="Genomic_DNA"/>
</dbReference>
<dbReference type="OrthoDB" id="5126881at2759"/>
<evidence type="ECO:0000256" key="5">
    <source>
        <dbReference type="ARBA" id="ARBA00022857"/>
    </source>
</evidence>
<dbReference type="InterPro" id="IPR046346">
    <property type="entry name" value="Aminoacid_DH-like_N_sf"/>
</dbReference>
<evidence type="ECO:0000259" key="9">
    <source>
        <dbReference type="Pfam" id="PF00763"/>
    </source>
</evidence>
<evidence type="ECO:0000313" key="12">
    <source>
        <dbReference type="Proteomes" id="UP000015354"/>
    </source>
</evidence>
<keyword evidence="12" id="KW-1185">Reference proteome</keyword>
<keyword evidence="7" id="KW-0511">Multifunctional enzyme</keyword>
<accession>S9W4R3</accession>
<feature type="region of interest" description="Disordered" evidence="8">
    <location>
        <begin position="414"/>
        <end position="433"/>
    </location>
</feature>
<proteinExistence type="inferred from homology"/>
<dbReference type="Pfam" id="PF02882">
    <property type="entry name" value="THF_DHG_CYH_C"/>
    <property type="match status" value="1"/>
</dbReference>
<dbReference type="GO" id="GO:0035999">
    <property type="term" value="P:tetrahydrofolate interconversion"/>
    <property type="evidence" value="ECO:0007669"/>
    <property type="project" value="TreeGrafter"/>
</dbReference>
<dbReference type="AlphaFoldDB" id="S9W4R3"/>
<reference evidence="11 12" key="1">
    <citation type="journal article" date="2013" name="PLoS ONE">
        <title>Predicting the Proteins of Angomonas deanei, Strigomonas culicis and Their Respective Endosymbionts Reveals New Aspects of the Trypanosomatidae Family.</title>
        <authorList>
            <person name="Motta M.C."/>
            <person name="Martins A.C."/>
            <person name="de Souza S.S."/>
            <person name="Catta-Preta C.M."/>
            <person name="Silva R."/>
            <person name="Klein C.C."/>
            <person name="de Almeida L.G."/>
            <person name="de Lima Cunha O."/>
            <person name="Ciapina L.P."/>
            <person name="Brocchi M."/>
            <person name="Colabardini A.C."/>
            <person name="de Araujo Lima B."/>
            <person name="Machado C.R."/>
            <person name="de Almeida Soares C.M."/>
            <person name="Probst C.M."/>
            <person name="de Menezes C.B."/>
            <person name="Thompson C.E."/>
            <person name="Bartholomeu D.C."/>
            <person name="Gradia D.F."/>
            <person name="Pavoni D.P."/>
            <person name="Grisard E.C."/>
            <person name="Fantinatti-Garboggini F."/>
            <person name="Marchini F.K."/>
            <person name="Rodrigues-Luiz G.F."/>
            <person name="Wagner G."/>
            <person name="Goldman G.H."/>
            <person name="Fietto J.L."/>
            <person name="Elias M.C."/>
            <person name="Goldman M.H."/>
            <person name="Sagot M.F."/>
            <person name="Pereira M."/>
            <person name="Stoco P.H."/>
            <person name="de Mendonca-Neto R.P."/>
            <person name="Teixeira S.M."/>
            <person name="Maciel T.E."/>
            <person name="de Oliveira Mendes T.A."/>
            <person name="Urmenyi T.P."/>
            <person name="de Souza W."/>
            <person name="Schenkman S."/>
            <person name="de Vasconcelos A.T."/>
        </authorList>
    </citation>
    <scope>NUCLEOTIDE SEQUENCE [LARGE SCALE GENOMIC DNA]</scope>
</reference>
<comment type="subunit">
    <text evidence="2">Homodimer.</text>
</comment>
<dbReference type="CDD" id="cd01080">
    <property type="entry name" value="NAD_bind_m-THF_DH_Cyclohyd"/>
    <property type="match status" value="1"/>
</dbReference>
<evidence type="ECO:0000256" key="2">
    <source>
        <dbReference type="ARBA" id="ARBA00011738"/>
    </source>
</evidence>
<dbReference type="GO" id="GO:0004488">
    <property type="term" value="F:methylenetetrahydrofolate dehydrogenase (NADP+) activity"/>
    <property type="evidence" value="ECO:0007669"/>
    <property type="project" value="InterPro"/>
</dbReference>
<dbReference type="InterPro" id="IPR000672">
    <property type="entry name" value="THF_DH/CycHdrlase"/>
</dbReference>